<evidence type="ECO:0000313" key="3">
    <source>
        <dbReference type="Proteomes" id="UP000054007"/>
    </source>
</evidence>
<name>A0A0D7BKK0_9AGAR</name>
<reference evidence="2 3" key="1">
    <citation type="journal article" date="2015" name="Fungal Genet. Biol.">
        <title>Evolution of novel wood decay mechanisms in Agaricales revealed by the genome sequences of Fistulina hepatica and Cylindrobasidium torrendii.</title>
        <authorList>
            <person name="Floudas D."/>
            <person name="Held B.W."/>
            <person name="Riley R."/>
            <person name="Nagy L.G."/>
            <person name="Koehler G."/>
            <person name="Ransdell A.S."/>
            <person name="Younus H."/>
            <person name="Chow J."/>
            <person name="Chiniquy J."/>
            <person name="Lipzen A."/>
            <person name="Tritt A."/>
            <person name="Sun H."/>
            <person name="Haridas S."/>
            <person name="LaButti K."/>
            <person name="Ohm R.A."/>
            <person name="Kues U."/>
            <person name="Blanchette R.A."/>
            <person name="Grigoriev I.V."/>
            <person name="Minto R.E."/>
            <person name="Hibbett D.S."/>
        </authorList>
    </citation>
    <scope>NUCLEOTIDE SEQUENCE [LARGE SCALE GENOMIC DNA]</scope>
    <source>
        <strain evidence="2 3">FP15055 ss-10</strain>
    </source>
</reference>
<dbReference type="OrthoDB" id="39175at2759"/>
<evidence type="ECO:0000313" key="2">
    <source>
        <dbReference type="EMBL" id="KIY70141.1"/>
    </source>
</evidence>
<dbReference type="Proteomes" id="UP000054007">
    <property type="component" value="Unassembled WGS sequence"/>
</dbReference>
<dbReference type="EMBL" id="KN880472">
    <property type="protein sequence ID" value="KIY70141.1"/>
    <property type="molecule type" value="Genomic_DNA"/>
</dbReference>
<protein>
    <submittedName>
        <fullName evidence="2">Uncharacterized protein</fullName>
    </submittedName>
</protein>
<organism evidence="2 3">
    <name type="scientific">Cylindrobasidium torrendii FP15055 ss-10</name>
    <dbReference type="NCBI Taxonomy" id="1314674"/>
    <lineage>
        <taxon>Eukaryota</taxon>
        <taxon>Fungi</taxon>
        <taxon>Dikarya</taxon>
        <taxon>Basidiomycota</taxon>
        <taxon>Agaricomycotina</taxon>
        <taxon>Agaricomycetes</taxon>
        <taxon>Agaricomycetidae</taxon>
        <taxon>Agaricales</taxon>
        <taxon>Marasmiineae</taxon>
        <taxon>Physalacriaceae</taxon>
        <taxon>Cylindrobasidium</taxon>
    </lineage>
</organism>
<gene>
    <name evidence="2" type="ORF">CYLTODRAFT_199732</name>
</gene>
<evidence type="ECO:0000256" key="1">
    <source>
        <dbReference type="SAM" id="MobiDB-lite"/>
    </source>
</evidence>
<sequence>MESLQPSGPSRAAPSPLISHKYEEESIAHPGHALRTIAPSSFSLFQKQQDEEFYKVFPDARPNAQDDGQGWTWSTEPLLDTYTFSYNGVGAVKSWASPPTSSTPWSSAPASTESFSTVRSYSLEGALIPAAPVIDTAGSPPDSELSLVSSSLPSIPAYCLSN</sequence>
<proteinExistence type="predicted"/>
<feature type="region of interest" description="Disordered" evidence="1">
    <location>
        <begin position="1"/>
        <end position="21"/>
    </location>
</feature>
<accession>A0A0D7BKK0</accession>
<dbReference type="AlphaFoldDB" id="A0A0D7BKK0"/>
<keyword evidence="3" id="KW-1185">Reference proteome</keyword>